<protein>
    <recommendedName>
        <fullName evidence="4">Intracellular septation protein A</fullName>
    </recommendedName>
</protein>
<keyword evidence="3" id="KW-1185">Reference proteome</keyword>
<feature type="transmembrane region" description="Helical" evidence="1">
    <location>
        <begin position="149"/>
        <end position="171"/>
    </location>
</feature>
<evidence type="ECO:0000313" key="2">
    <source>
        <dbReference type="EMBL" id="SFP05180.1"/>
    </source>
</evidence>
<feature type="transmembrane region" description="Helical" evidence="1">
    <location>
        <begin position="76"/>
        <end position="97"/>
    </location>
</feature>
<organism evidence="2 3">
    <name type="scientific">Ruminobacter amylophilus</name>
    <dbReference type="NCBI Taxonomy" id="867"/>
    <lineage>
        <taxon>Bacteria</taxon>
        <taxon>Pseudomonadati</taxon>
        <taxon>Pseudomonadota</taxon>
        <taxon>Gammaproteobacteria</taxon>
        <taxon>Aeromonadales</taxon>
        <taxon>Succinivibrionaceae</taxon>
        <taxon>Ruminobacter</taxon>
    </lineage>
</organism>
<feature type="transmembrane region" description="Helical" evidence="1">
    <location>
        <begin position="15"/>
        <end position="36"/>
    </location>
</feature>
<feature type="transmembrane region" description="Helical" evidence="1">
    <location>
        <begin position="48"/>
        <end position="70"/>
    </location>
</feature>
<keyword evidence="1" id="KW-0472">Membrane</keyword>
<sequence length="188" mass="20918">MVLGVIFPFAVYWGIRQNATVTVAVMLVCLGLGNLLSAGRNGMSGKTAVLVFVLDILLAAVFLLSGDFLAVKLYPLMVNGCFLSVFASSLTGGRTPVIEKIASYTVKEEDRDDFFRMYCRRVTAAWCIFFVVNGMISLATALWGSNEVWMLYNGVISYILIGTVFTVEYIIRIILRRRNSRTNDTKEL</sequence>
<keyword evidence="1" id="KW-0812">Transmembrane</keyword>
<proteinExistence type="predicted"/>
<feature type="transmembrane region" description="Helical" evidence="1">
    <location>
        <begin position="118"/>
        <end position="143"/>
    </location>
</feature>
<evidence type="ECO:0000313" key="3">
    <source>
        <dbReference type="Proteomes" id="UP000243745"/>
    </source>
</evidence>
<dbReference type="Proteomes" id="UP000243745">
    <property type="component" value="Unassembled WGS sequence"/>
</dbReference>
<evidence type="ECO:0008006" key="4">
    <source>
        <dbReference type="Google" id="ProtNLM"/>
    </source>
</evidence>
<accession>A0A662ZI05</accession>
<gene>
    <name evidence="2" type="ORF">SAMN02910344_00321</name>
</gene>
<name>A0A662ZI05_9GAMM</name>
<dbReference type="AlphaFoldDB" id="A0A662ZI05"/>
<dbReference type="EMBL" id="FOXF01000003">
    <property type="protein sequence ID" value="SFP05180.1"/>
    <property type="molecule type" value="Genomic_DNA"/>
</dbReference>
<evidence type="ECO:0000256" key="1">
    <source>
        <dbReference type="SAM" id="Phobius"/>
    </source>
</evidence>
<keyword evidence="1" id="KW-1133">Transmembrane helix</keyword>
<reference evidence="2 3" key="1">
    <citation type="submission" date="2016-10" db="EMBL/GenBank/DDBJ databases">
        <authorList>
            <person name="Varghese N."/>
            <person name="Submissions S."/>
        </authorList>
    </citation>
    <scope>NUCLEOTIDE SEQUENCE [LARGE SCALE GENOMIC DNA]</scope>
    <source>
        <strain evidence="2 3">DSM 1361</strain>
    </source>
</reference>